<keyword evidence="11" id="KW-1185">Reference proteome</keyword>
<evidence type="ECO:0000256" key="5">
    <source>
        <dbReference type="ARBA" id="ARBA00015719"/>
    </source>
</evidence>
<gene>
    <name evidence="10" type="ORF">ACFPIB_07520</name>
</gene>
<dbReference type="InterPro" id="IPR011811">
    <property type="entry name" value="Peptidase_S51_cyanophycinase"/>
</dbReference>
<evidence type="ECO:0000256" key="2">
    <source>
        <dbReference type="ARBA" id="ARBA00002039"/>
    </source>
</evidence>
<dbReference type="NCBIfam" id="TIGR02069">
    <property type="entry name" value="cyanophycinase"/>
    <property type="match status" value="1"/>
</dbReference>
<dbReference type="Pfam" id="PF03575">
    <property type="entry name" value="Peptidase_S51"/>
    <property type="match status" value="1"/>
</dbReference>
<dbReference type="Proteomes" id="UP001596161">
    <property type="component" value="Unassembled WGS sequence"/>
</dbReference>
<protein>
    <recommendedName>
        <fullName evidence="5">Cyanophycinase</fullName>
        <ecNumber evidence="4">3.4.15.6</ecNumber>
    </recommendedName>
</protein>
<keyword evidence="6" id="KW-0645">Protease</keyword>
<feature type="compositionally biased region" description="Basic and acidic residues" evidence="9">
    <location>
        <begin position="12"/>
        <end position="24"/>
    </location>
</feature>
<evidence type="ECO:0000256" key="7">
    <source>
        <dbReference type="ARBA" id="ARBA00022801"/>
    </source>
</evidence>
<dbReference type="Gene3D" id="3.40.50.880">
    <property type="match status" value="1"/>
</dbReference>
<dbReference type="RefSeq" id="WP_378016820.1">
    <property type="nucleotide sequence ID" value="NZ_JBHSKT010000003.1"/>
</dbReference>
<dbReference type="EC" id="3.4.15.6" evidence="4"/>
<comment type="catalytic activity">
    <reaction evidence="1">
        <text>[L-4-(L-arginin-2-N-yl)aspartate](n) + H2O = [L-4-(L-arginin-2-N-yl)aspartate](n-1) + L-4-(L-arginin-2-N-yl)aspartate</text>
        <dbReference type="Rhea" id="RHEA:12845"/>
        <dbReference type="Rhea" id="RHEA-COMP:13728"/>
        <dbReference type="Rhea" id="RHEA-COMP:13734"/>
        <dbReference type="ChEBI" id="CHEBI:15377"/>
        <dbReference type="ChEBI" id="CHEBI:137986"/>
        <dbReference type="ChEBI" id="CHEBI:137991"/>
        <dbReference type="EC" id="3.4.15.6"/>
    </reaction>
</comment>
<dbReference type="GO" id="GO:0004180">
    <property type="term" value="F:carboxypeptidase activity"/>
    <property type="evidence" value="ECO:0007669"/>
    <property type="project" value="UniProtKB-KW"/>
</dbReference>
<dbReference type="PANTHER" id="PTHR36175">
    <property type="entry name" value="CYANOPHYCINASE"/>
    <property type="match status" value="1"/>
</dbReference>
<proteinExistence type="inferred from homology"/>
<name>A0ABW0EB39_9BACT</name>
<evidence type="ECO:0000256" key="9">
    <source>
        <dbReference type="SAM" id="MobiDB-lite"/>
    </source>
</evidence>
<dbReference type="EMBL" id="JBHSKT010000003">
    <property type="protein sequence ID" value="MFC5270451.1"/>
    <property type="molecule type" value="Genomic_DNA"/>
</dbReference>
<dbReference type="PIRSF" id="PIRSF032067">
    <property type="entry name" value="Cyanophycinase"/>
    <property type="match status" value="1"/>
</dbReference>
<keyword evidence="7 10" id="KW-0378">Hydrolase</keyword>
<comment type="function">
    <text evidence="2">Exopeptidase that catalyzes the hydrolytic cleavage of multi-L-arginyl-poly-L-aspartic acid (cyanophycin; a water-insoluble reserve polymer) into aspartate-arginine dipeptides.</text>
</comment>
<comment type="similarity">
    <text evidence="3">Belongs to the peptidase S51 family.</text>
</comment>
<evidence type="ECO:0000313" key="10">
    <source>
        <dbReference type="EMBL" id="MFC5270451.1"/>
    </source>
</evidence>
<comment type="caution">
    <text evidence="10">The sequence shown here is derived from an EMBL/GenBank/DDBJ whole genome shotgun (WGS) entry which is preliminary data.</text>
</comment>
<dbReference type="CDD" id="cd03145">
    <property type="entry name" value="GAT1_cyanophycinase"/>
    <property type="match status" value="1"/>
</dbReference>
<dbReference type="SUPFAM" id="SSF52317">
    <property type="entry name" value="Class I glutamine amidotransferase-like"/>
    <property type="match status" value="1"/>
</dbReference>
<dbReference type="GO" id="GO:0008241">
    <property type="term" value="F:peptidyl-dipeptidase activity"/>
    <property type="evidence" value="ECO:0007669"/>
    <property type="project" value="UniProtKB-EC"/>
</dbReference>
<evidence type="ECO:0000313" key="11">
    <source>
        <dbReference type="Proteomes" id="UP001596161"/>
    </source>
</evidence>
<reference evidence="11" key="1">
    <citation type="journal article" date="2019" name="Int. J. Syst. Evol. Microbiol.">
        <title>The Global Catalogue of Microorganisms (GCM) 10K type strain sequencing project: providing services to taxonomists for standard genome sequencing and annotation.</title>
        <authorList>
            <consortium name="The Broad Institute Genomics Platform"/>
            <consortium name="The Broad Institute Genome Sequencing Center for Infectious Disease"/>
            <person name="Wu L."/>
            <person name="Ma J."/>
        </authorList>
    </citation>
    <scope>NUCLEOTIDE SEQUENCE [LARGE SCALE GENOMIC DNA]</scope>
    <source>
        <strain evidence="11">KACC 12602</strain>
    </source>
</reference>
<feature type="compositionally biased region" description="Polar residues" evidence="9">
    <location>
        <begin position="1"/>
        <end position="11"/>
    </location>
</feature>
<dbReference type="PANTHER" id="PTHR36175:SF1">
    <property type="entry name" value="CYANOPHYCINASE"/>
    <property type="match status" value="1"/>
</dbReference>
<dbReference type="InterPro" id="IPR005320">
    <property type="entry name" value="Peptidase_S51"/>
</dbReference>
<organism evidence="10 11">
    <name type="scientific">Adhaeribacter terreus</name>
    <dbReference type="NCBI Taxonomy" id="529703"/>
    <lineage>
        <taxon>Bacteria</taxon>
        <taxon>Pseudomonadati</taxon>
        <taxon>Bacteroidota</taxon>
        <taxon>Cytophagia</taxon>
        <taxon>Cytophagales</taxon>
        <taxon>Hymenobacteraceae</taxon>
        <taxon>Adhaeribacter</taxon>
    </lineage>
</organism>
<sequence length="319" mass="35008">MSTKSKSVNQKNADDKSDVMFTEHTHKHHNSKSKLPEPKGKLIAIGGSESKGGEPEIGSNQDENENFEKYAILQRFIDEIKGNGEPSVVVIPTASQEPEQAAQDYIKVFKHLKFTNVQIADIRSREDSNKELYLEMARNARGVIFTGGDQLRITSFLGGTEFLDILKDRFTREAIVIAGTSAGAMALSTPMIYQGGANDSGYLKGEVRMATGLEFLKDVAVDTHFIARGRIVRMAHIIALNPGAIGIGLEEDTAVVVTNGMNMEVIGSGIVTVIDGHPMSYTNLAEIKDGEPITMCDMKVHFLSRGQTYNLNRRQQTFA</sequence>
<evidence type="ECO:0000256" key="8">
    <source>
        <dbReference type="ARBA" id="ARBA00022825"/>
    </source>
</evidence>
<evidence type="ECO:0000256" key="3">
    <source>
        <dbReference type="ARBA" id="ARBA00006534"/>
    </source>
</evidence>
<evidence type="ECO:0000256" key="6">
    <source>
        <dbReference type="ARBA" id="ARBA00022670"/>
    </source>
</evidence>
<feature type="region of interest" description="Disordered" evidence="9">
    <location>
        <begin position="1"/>
        <end position="64"/>
    </location>
</feature>
<evidence type="ECO:0000256" key="1">
    <source>
        <dbReference type="ARBA" id="ARBA00001092"/>
    </source>
</evidence>
<keyword evidence="8" id="KW-0720">Serine protease</keyword>
<accession>A0ABW0EB39</accession>
<evidence type="ECO:0000256" key="4">
    <source>
        <dbReference type="ARBA" id="ARBA00013115"/>
    </source>
</evidence>
<keyword evidence="10" id="KW-0121">Carboxypeptidase</keyword>
<dbReference type="InterPro" id="IPR029062">
    <property type="entry name" value="Class_I_gatase-like"/>
</dbReference>